<reference evidence="1" key="1">
    <citation type="submission" date="2013-12" db="EMBL/GenBank/DDBJ databases">
        <title>A Varibaculum cambriense genome reconstructed from a premature infant gut community with otherwise low bacterial novelty that shifts toward anaerobic metabolism during the third week of life.</title>
        <authorList>
            <person name="Brown C.T."/>
            <person name="Sharon I."/>
            <person name="Thomas B.C."/>
            <person name="Castelle C.J."/>
            <person name="Morowitz M.J."/>
            <person name="Banfield J.F."/>
        </authorList>
    </citation>
    <scope>NUCLEOTIDE SEQUENCE</scope>
</reference>
<sequence length="48" mass="4666">GGASGLAGAVVVRDVPAGCSAIGVPARVSPGCSQQKTSELIIDPTLFI</sequence>
<dbReference type="SUPFAM" id="SSF51161">
    <property type="entry name" value="Trimeric LpxA-like enzymes"/>
    <property type="match status" value="1"/>
</dbReference>
<dbReference type="Gene3D" id="2.160.10.10">
    <property type="entry name" value="Hexapeptide repeat proteins"/>
    <property type="match status" value="1"/>
</dbReference>
<dbReference type="AlphaFoldDB" id="W1XKL8"/>
<dbReference type="InterPro" id="IPR011004">
    <property type="entry name" value="Trimer_LpxA-like_sf"/>
</dbReference>
<feature type="non-terminal residue" evidence="1">
    <location>
        <position position="1"/>
    </location>
</feature>
<accession>W1XKL8</accession>
<dbReference type="EMBL" id="AZMM01014797">
    <property type="protein sequence ID" value="ETJ30691.1"/>
    <property type="molecule type" value="Genomic_DNA"/>
</dbReference>
<protein>
    <submittedName>
        <fullName evidence="1">Serine acetyltransferase</fullName>
    </submittedName>
</protein>
<proteinExistence type="predicted"/>
<gene>
    <name evidence="1" type="ORF">Q604_UNBC14797G0001</name>
</gene>
<name>W1XKL8_9ZZZZ</name>
<dbReference type="GO" id="GO:0016740">
    <property type="term" value="F:transferase activity"/>
    <property type="evidence" value="ECO:0007669"/>
    <property type="project" value="UniProtKB-KW"/>
</dbReference>
<keyword evidence="1" id="KW-0808">Transferase</keyword>
<evidence type="ECO:0000313" key="1">
    <source>
        <dbReference type="EMBL" id="ETJ30691.1"/>
    </source>
</evidence>
<comment type="caution">
    <text evidence="1">The sequence shown here is derived from an EMBL/GenBank/DDBJ whole genome shotgun (WGS) entry which is preliminary data.</text>
</comment>
<organism evidence="1">
    <name type="scientific">human gut metagenome</name>
    <dbReference type="NCBI Taxonomy" id="408170"/>
    <lineage>
        <taxon>unclassified sequences</taxon>
        <taxon>metagenomes</taxon>
        <taxon>organismal metagenomes</taxon>
    </lineage>
</organism>